<dbReference type="PANTHER" id="PTHR30203:SF24">
    <property type="entry name" value="BLR4935 PROTEIN"/>
    <property type="match status" value="1"/>
</dbReference>
<evidence type="ECO:0000313" key="5">
    <source>
        <dbReference type="Proteomes" id="UP000636888"/>
    </source>
</evidence>
<name>A0A8J7M075_9BACT</name>
<evidence type="ECO:0000256" key="3">
    <source>
        <dbReference type="SAM" id="SignalP"/>
    </source>
</evidence>
<keyword evidence="2" id="KW-0175">Coiled coil</keyword>
<evidence type="ECO:0000256" key="2">
    <source>
        <dbReference type="SAM" id="Coils"/>
    </source>
</evidence>
<keyword evidence="5" id="KW-1185">Reference proteome</keyword>
<gene>
    <name evidence="4" type="ORF">JFN93_03245</name>
</gene>
<dbReference type="AlphaFoldDB" id="A0A8J7M075"/>
<dbReference type="GO" id="GO:0015562">
    <property type="term" value="F:efflux transmembrane transporter activity"/>
    <property type="evidence" value="ECO:0007669"/>
    <property type="project" value="InterPro"/>
</dbReference>
<keyword evidence="3" id="KW-0732">Signal</keyword>
<feature type="coiled-coil region" evidence="2">
    <location>
        <begin position="180"/>
        <end position="207"/>
    </location>
</feature>
<sequence length="435" mass="47874">MFEKNHLVRKLLCFLLICSFAGAGTAFAEPKVFTLSQAEDFSLRNNPELLALRAEQGVRQAAEIRAGLYANPVLELEGTTGKLTGSSTENGFSIGISQQIPLFGKREKRVAVAEKERQGFDQQLRNAERVLVAQVREAFYGLLLAQTTVAVAEQNLALSNRLLEVARQRFAEGDIPELEVNLARVEVARSEERKSRAEREVDPARQRLLALLGLPAAEPVGFSGSLTYAGAWQDLAALKRQALARRTDLKALSLETAKGDAEVTLAEAERYPDLTLGISYQRENTGFEIGGAQGMNRDNLISLKLSVPLPIFDNNRAGIMEARARRSAAESRYRSGRQTVERDVEVAFSALRSAERSVSLNREVVLPQLEENLKLTEEAYRLGEVGILSVLEEQRKFYEVTQGYLAAQHELQTAVVRLESAVGGTVSSESQGGIK</sequence>
<dbReference type="Proteomes" id="UP000636888">
    <property type="component" value="Unassembled WGS sequence"/>
</dbReference>
<proteinExistence type="inferred from homology"/>
<evidence type="ECO:0000256" key="1">
    <source>
        <dbReference type="ARBA" id="ARBA00007613"/>
    </source>
</evidence>
<dbReference type="InterPro" id="IPR010131">
    <property type="entry name" value="MdtP/NodT-like"/>
</dbReference>
<organism evidence="4 5">
    <name type="scientific">Geomesophilobacter sediminis</name>
    <dbReference type="NCBI Taxonomy" id="2798584"/>
    <lineage>
        <taxon>Bacteria</taxon>
        <taxon>Pseudomonadati</taxon>
        <taxon>Thermodesulfobacteriota</taxon>
        <taxon>Desulfuromonadia</taxon>
        <taxon>Geobacterales</taxon>
        <taxon>Geobacteraceae</taxon>
        <taxon>Geomesophilobacter</taxon>
    </lineage>
</organism>
<protein>
    <submittedName>
        <fullName evidence="4">TolC family protein</fullName>
    </submittedName>
</protein>
<comment type="caution">
    <text evidence="4">The sequence shown here is derived from an EMBL/GenBank/DDBJ whole genome shotgun (WGS) entry which is preliminary data.</text>
</comment>
<dbReference type="Gene3D" id="1.20.1600.10">
    <property type="entry name" value="Outer membrane efflux proteins (OEP)"/>
    <property type="match status" value="1"/>
</dbReference>
<dbReference type="RefSeq" id="WP_199382552.1">
    <property type="nucleotide sequence ID" value="NZ_JAEMHM010000002.1"/>
</dbReference>
<accession>A0A8J7M075</accession>
<dbReference type="SUPFAM" id="SSF56954">
    <property type="entry name" value="Outer membrane efflux proteins (OEP)"/>
    <property type="match status" value="1"/>
</dbReference>
<dbReference type="InterPro" id="IPR003423">
    <property type="entry name" value="OMP_efflux"/>
</dbReference>
<evidence type="ECO:0000313" key="4">
    <source>
        <dbReference type="EMBL" id="MBJ6723717.1"/>
    </source>
</evidence>
<feature type="chain" id="PRO_5035328573" evidence="3">
    <location>
        <begin position="29"/>
        <end position="435"/>
    </location>
</feature>
<dbReference type="EMBL" id="JAEMHM010000002">
    <property type="protein sequence ID" value="MBJ6723717.1"/>
    <property type="molecule type" value="Genomic_DNA"/>
</dbReference>
<comment type="similarity">
    <text evidence="1">Belongs to the outer membrane factor (OMF) (TC 1.B.17) family.</text>
</comment>
<dbReference type="PANTHER" id="PTHR30203">
    <property type="entry name" value="OUTER MEMBRANE CATION EFFLUX PROTEIN"/>
    <property type="match status" value="1"/>
</dbReference>
<feature type="signal peptide" evidence="3">
    <location>
        <begin position="1"/>
        <end position="28"/>
    </location>
</feature>
<dbReference type="Pfam" id="PF02321">
    <property type="entry name" value="OEP"/>
    <property type="match status" value="2"/>
</dbReference>
<reference evidence="4" key="1">
    <citation type="submission" date="2020-12" db="EMBL/GenBank/DDBJ databases">
        <title>Geomonas sp. Red875, isolated from river sediment.</title>
        <authorList>
            <person name="Xu Z."/>
            <person name="Zhang Z."/>
            <person name="Masuda Y."/>
            <person name="Itoh H."/>
            <person name="Senoo K."/>
        </authorList>
    </citation>
    <scope>NUCLEOTIDE SEQUENCE</scope>
    <source>
        <strain evidence="4">Red875</strain>
    </source>
</reference>